<dbReference type="SUPFAM" id="SSF111369">
    <property type="entry name" value="HlyD-like secretion proteins"/>
    <property type="match status" value="1"/>
</dbReference>
<dbReference type="Pfam" id="PF25954">
    <property type="entry name" value="Beta-barrel_RND_2"/>
    <property type="match status" value="1"/>
</dbReference>
<feature type="domain" description="CusB-like beta-barrel" evidence="3">
    <location>
        <begin position="221"/>
        <end position="288"/>
    </location>
</feature>
<dbReference type="Gene3D" id="2.40.30.170">
    <property type="match status" value="1"/>
</dbReference>
<accession>A0ABQ5LWQ3</accession>
<dbReference type="InterPro" id="IPR006143">
    <property type="entry name" value="RND_pump_MFP"/>
</dbReference>
<dbReference type="NCBIfam" id="TIGR01730">
    <property type="entry name" value="RND_mfp"/>
    <property type="match status" value="1"/>
</dbReference>
<dbReference type="PANTHER" id="PTHR30469">
    <property type="entry name" value="MULTIDRUG RESISTANCE PROTEIN MDTA"/>
    <property type="match status" value="1"/>
</dbReference>
<dbReference type="PANTHER" id="PTHR30469:SF29">
    <property type="entry name" value="BLR2860 PROTEIN"/>
    <property type="match status" value="1"/>
</dbReference>
<protein>
    <submittedName>
        <fullName evidence="4">Hemolysin D</fullName>
    </submittedName>
</protein>
<sequence length="372" mass="38435">MRPIPILTALAAIGVLFLLVFQRDTLRGIAGFEPEPAAAVAPAPDTSAAGDAMPEGVSVIAIASTAREIDSAVVLRGRTEAARTLDLMAETSGKVVSPAIPKGRLVTEGDVLCEIDMGTREAALAQAQAARDEAALVLRNAEALAADGFAAETRVASARAAMEAAGAAVAQAERDIANTRITAPFDGVLESDTAEPGSLLMAGSPCARLIDLDPIRLVGFVAEVDVERIAPGAQVGARLSTGREVPGRVTFVSRSADSATRTFRVEAEVANADLSIRDGQTAEILIRSEGRMAHLLPQSALTLDDAGTLGVRIAEPQGAGHVARFVPVELLRDTREGVWVAGLADSATVIVSGQDYVTDGVALAVTMRESGT</sequence>
<dbReference type="Gene3D" id="2.40.50.100">
    <property type="match status" value="1"/>
</dbReference>
<evidence type="ECO:0000259" key="3">
    <source>
        <dbReference type="Pfam" id="PF25954"/>
    </source>
</evidence>
<dbReference type="Proteomes" id="UP001144205">
    <property type="component" value="Unassembled WGS sequence"/>
</dbReference>
<proteinExistence type="inferred from homology"/>
<feature type="coiled-coil region" evidence="2">
    <location>
        <begin position="124"/>
        <end position="175"/>
    </location>
</feature>
<dbReference type="EMBL" id="BROH01000009">
    <property type="protein sequence ID" value="GKY89043.1"/>
    <property type="molecule type" value="Genomic_DNA"/>
</dbReference>
<organism evidence="4 5">
    <name type="scientific">Sinisalibacter aestuarii</name>
    <dbReference type="NCBI Taxonomy" id="2949426"/>
    <lineage>
        <taxon>Bacteria</taxon>
        <taxon>Pseudomonadati</taxon>
        <taxon>Pseudomonadota</taxon>
        <taxon>Alphaproteobacteria</taxon>
        <taxon>Rhodobacterales</taxon>
        <taxon>Roseobacteraceae</taxon>
        <taxon>Sinisalibacter</taxon>
    </lineage>
</organism>
<evidence type="ECO:0000313" key="4">
    <source>
        <dbReference type="EMBL" id="GKY89043.1"/>
    </source>
</evidence>
<keyword evidence="2" id="KW-0175">Coiled coil</keyword>
<dbReference type="RefSeq" id="WP_281843081.1">
    <property type="nucleotide sequence ID" value="NZ_BROH01000009.1"/>
</dbReference>
<reference evidence="4" key="1">
    <citation type="journal article" date="2023" name="Int. J. Syst. Evol. Microbiol.">
        <title>Sinisalibacter aestuarii sp. nov., isolated from estuarine sediment of the Arakawa River.</title>
        <authorList>
            <person name="Arafat S.T."/>
            <person name="Hirano S."/>
            <person name="Sato A."/>
            <person name="Takeuchi K."/>
            <person name="Yasuda T."/>
            <person name="Terahara T."/>
            <person name="Hamada M."/>
            <person name="Kobayashi T."/>
        </authorList>
    </citation>
    <scope>NUCLEOTIDE SEQUENCE</scope>
    <source>
        <strain evidence="4">B-399</strain>
    </source>
</reference>
<evidence type="ECO:0000256" key="1">
    <source>
        <dbReference type="ARBA" id="ARBA00009477"/>
    </source>
</evidence>
<comment type="caution">
    <text evidence="4">The sequence shown here is derived from an EMBL/GenBank/DDBJ whole genome shotgun (WGS) entry which is preliminary data.</text>
</comment>
<gene>
    <name evidence="4" type="ORF">STA1M1_29120</name>
</gene>
<dbReference type="Gene3D" id="1.10.287.470">
    <property type="entry name" value="Helix hairpin bin"/>
    <property type="match status" value="1"/>
</dbReference>
<dbReference type="InterPro" id="IPR058792">
    <property type="entry name" value="Beta-barrel_RND_2"/>
</dbReference>
<name>A0ABQ5LWQ3_9RHOB</name>
<dbReference type="Gene3D" id="2.40.420.20">
    <property type="match status" value="1"/>
</dbReference>
<evidence type="ECO:0000256" key="2">
    <source>
        <dbReference type="SAM" id="Coils"/>
    </source>
</evidence>
<evidence type="ECO:0000313" key="5">
    <source>
        <dbReference type="Proteomes" id="UP001144205"/>
    </source>
</evidence>
<comment type="similarity">
    <text evidence="1">Belongs to the membrane fusion protein (MFP) (TC 8.A.1) family.</text>
</comment>
<keyword evidence="5" id="KW-1185">Reference proteome</keyword>